<evidence type="ECO:0000313" key="3">
    <source>
        <dbReference type="Proteomes" id="UP000251960"/>
    </source>
</evidence>
<name>A0A3L6EFV6_MAIZE</name>
<sequence length="140" mass="15806">MGSYQPQWPRIPRPRRCDVVGPRKGMESRRSFDSGKKFPRAGHQSAEASSQSYPAWPDDAPAQWIWFLGGGWWTIGVQPRQKSCNSTTARSWFLLLVNSGLGEEKSTTLWARLMSELAGPEIKRDPNNPARKKLHDLSPS</sequence>
<organism evidence="2 3">
    <name type="scientific">Zea mays</name>
    <name type="common">Maize</name>
    <dbReference type="NCBI Taxonomy" id="4577"/>
    <lineage>
        <taxon>Eukaryota</taxon>
        <taxon>Viridiplantae</taxon>
        <taxon>Streptophyta</taxon>
        <taxon>Embryophyta</taxon>
        <taxon>Tracheophyta</taxon>
        <taxon>Spermatophyta</taxon>
        <taxon>Magnoliopsida</taxon>
        <taxon>Liliopsida</taxon>
        <taxon>Poales</taxon>
        <taxon>Poaceae</taxon>
        <taxon>PACMAD clade</taxon>
        <taxon>Panicoideae</taxon>
        <taxon>Andropogonodae</taxon>
        <taxon>Andropogoneae</taxon>
        <taxon>Tripsacinae</taxon>
        <taxon>Zea</taxon>
    </lineage>
</organism>
<proteinExistence type="predicted"/>
<reference evidence="2 3" key="1">
    <citation type="journal article" date="2018" name="Nat. Genet.">
        <title>Extensive intraspecific gene order and gene structural variations between Mo17 and other maize genomes.</title>
        <authorList>
            <person name="Sun S."/>
            <person name="Zhou Y."/>
            <person name="Chen J."/>
            <person name="Shi J."/>
            <person name="Zhao H."/>
            <person name="Zhao H."/>
            <person name="Song W."/>
            <person name="Zhang M."/>
            <person name="Cui Y."/>
            <person name="Dong X."/>
            <person name="Liu H."/>
            <person name="Ma X."/>
            <person name="Jiao Y."/>
            <person name="Wang B."/>
            <person name="Wei X."/>
            <person name="Stein J.C."/>
            <person name="Glaubitz J.C."/>
            <person name="Lu F."/>
            <person name="Yu G."/>
            <person name="Liang C."/>
            <person name="Fengler K."/>
            <person name="Li B."/>
            <person name="Rafalski A."/>
            <person name="Schnable P.S."/>
            <person name="Ware D.H."/>
            <person name="Buckler E.S."/>
            <person name="Lai J."/>
        </authorList>
    </citation>
    <scope>NUCLEOTIDE SEQUENCE [LARGE SCALE GENOMIC DNA]</scope>
    <source>
        <strain evidence="3">cv. Missouri 17</strain>
        <tissue evidence="2">Seedling</tissue>
    </source>
</reference>
<evidence type="ECO:0000313" key="2">
    <source>
        <dbReference type="EMBL" id="PWZ19929.1"/>
    </source>
</evidence>
<protein>
    <submittedName>
        <fullName evidence="2">Uncharacterized protein</fullName>
    </submittedName>
</protein>
<feature type="compositionally biased region" description="Basic and acidic residues" evidence="1">
    <location>
        <begin position="24"/>
        <end position="36"/>
    </location>
</feature>
<dbReference type="AlphaFoldDB" id="A0A3L6EFV6"/>
<dbReference type="EMBL" id="NCVQ01000006">
    <property type="protein sequence ID" value="PWZ19929.1"/>
    <property type="molecule type" value="Genomic_DNA"/>
</dbReference>
<evidence type="ECO:0000256" key="1">
    <source>
        <dbReference type="SAM" id="MobiDB-lite"/>
    </source>
</evidence>
<feature type="compositionally biased region" description="Low complexity" evidence="1">
    <location>
        <begin position="1"/>
        <end position="10"/>
    </location>
</feature>
<dbReference type="Proteomes" id="UP000251960">
    <property type="component" value="Chromosome 5"/>
</dbReference>
<gene>
    <name evidence="2" type="ORF">Zm00014a_022201</name>
</gene>
<comment type="caution">
    <text evidence="2">The sequence shown here is derived from an EMBL/GenBank/DDBJ whole genome shotgun (WGS) entry which is preliminary data.</text>
</comment>
<feature type="region of interest" description="Disordered" evidence="1">
    <location>
        <begin position="120"/>
        <end position="140"/>
    </location>
</feature>
<accession>A0A3L6EFV6</accession>
<feature type="region of interest" description="Disordered" evidence="1">
    <location>
        <begin position="1"/>
        <end position="54"/>
    </location>
</feature>